<evidence type="ECO:0000313" key="9">
    <source>
        <dbReference type="EMBL" id="OCL04030.1"/>
    </source>
</evidence>
<keyword evidence="10" id="KW-1185">Reference proteome</keyword>
<evidence type="ECO:0000256" key="3">
    <source>
        <dbReference type="ARBA" id="ARBA00022723"/>
    </source>
</evidence>
<keyword evidence="7" id="KW-1015">Disulfide bond</keyword>
<gene>
    <name evidence="9" type="ORF">AOQ84DRAFT_129742</name>
</gene>
<evidence type="ECO:0000256" key="7">
    <source>
        <dbReference type="ARBA" id="ARBA00023157"/>
    </source>
</evidence>
<dbReference type="EC" id="3.1.1.-" evidence="8"/>
<dbReference type="GO" id="GO:0046872">
    <property type="term" value="F:metal ion binding"/>
    <property type="evidence" value="ECO:0007669"/>
    <property type="project" value="UniProtKB-KW"/>
</dbReference>
<name>A0A8E2ESH5_9PEZI</name>
<organism evidence="9 10">
    <name type="scientific">Glonium stellatum</name>
    <dbReference type="NCBI Taxonomy" id="574774"/>
    <lineage>
        <taxon>Eukaryota</taxon>
        <taxon>Fungi</taxon>
        <taxon>Dikarya</taxon>
        <taxon>Ascomycota</taxon>
        <taxon>Pezizomycotina</taxon>
        <taxon>Dothideomycetes</taxon>
        <taxon>Pleosporomycetidae</taxon>
        <taxon>Gloniales</taxon>
        <taxon>Gloniaceae</taxon>
        <taxon>Glonium</taxon>
    </lineage>
</organism>
<evidence type="ECO:0000256" key="5">
    <source>
        <dbReference type="ARBA" id="ARBA00022801"/>
    </source>
</evidence>
<dbReference type="PANTHER" id="PTHR33938">
    <property type="entry name" value="FERULOYL ESTERASE B-RELATED"/>
    <property type="match status" value="1"/>
</dbReference>
<dbReference type="InterPro" id="IPR029058">
    <property type="entry name" value="AB_hydrolase_fold"/>
</dbReference>
<dbReference type="Proteomes" id="UP000250140">
    <property type="component" value="Unassembled WGS sequence"/>
</dbReference>
<feature type="signal peptide" evidence="8">
    <location>
        <begin position="1"/>
        <end position="22"/>
    </location>
</feature>
<dbReference type="GO" id="GO:0030600">
    <property type="term" value="F:feruloyl esterase activity"/>
    <property type="evidence" value="ECO:0007669"/>
    <property type="project" value="UniProtKB-ARBA"/>
</dbReference>
<dbReference type="AlphaFoldDB" id="A0A8E2ESH5"/>
<protein>
    <recommendedName>
        <fullName evidence="8">Carboxylic ester hydrolase</fullName>
        <ecNumber evidence="8">3.1.1.-</ecNumber>
    </recommendedName>
</protein>
<evidence type="ECO:0000313" key="10">
    <source>
        <dbReference type="Proteomes" id="UP000250140"/>
    </source>
</evidence>
<evidence type="ECO:0000256" key="6">
    <source>
        <dbReference type="ARBA" id="ARBA00022837"/>
    </source>
</evidence>
<keyword evidence="6" id="KW-0106">Calcium</keyword>
<accession>A0A8E2ESH5</accession>
<dbReference type="Pfam" id="PF07519">
    <property type="entry name" value="Tannase"/>
    <property type="match status" value="1"/>
</dbReference>
<reference evidence="9 10" key="1">
    <citation type="journal article" date="2016" name="Nat. Commun.">
        <title>Ectomycorrhizal ecology is imprinted in the genome of the dominant symbiotic fungus Cenococcum geophilum.</title>
        <authorList>
            <consortium name="DOE Joint Genome Institute"/>
            <person name="Peter M."/>
            <person name="Kohler A."/>
            <person name="Ohm R.A."/>
            <person name="Kuo A."/>
            <person name="Krutzmann J."/>
            <person name="Morin E."/>
            <person name="Arend M."/>
            <person name="Barry K.W."/>
            <person name="Binder M."/>
            <person name="Choi C."/>
            <person name="Clum A."/>
            <person name="Copeland A."/>
            <person name="Grisel N."/>
            <person name="Haridas S."/>
            <person name="Kipfer T."/>
            <person name="LaButti K."/>
            <person name="Lindquist E."/>
            <person name="Lipzen A."/>
            <person name="Maire R."/>
            <person name="Meier B."/>
            <person name="Mihaltcheva S."/>
            <person name="Molinier V."/>
            <person name="Murat C."/>
            <person name="Poggeler S."/>
            <person name="Quandt C.A."/>
            <person name="Sperisen C."/>
            <person name="Tritt A."/>
            <person name="Tisserant E."/>
            <person name="Crous P.W."/>
            <person name="Henrissat B."/>
            <person name="Nehls U."/>
            <person name="Egli S."/>
            <person name="Spatafora J.W."/>
            <person name="Grigoriev I.V."/>
            <person name="Martin F.M."/>
        </authorList>
    </citation>
    <scope>NUCLEOTIDE SEQUENCE [LARGE SCALE GENOMIC DNA]</scope>
    <source>
        <strain evidence="9 10">CBS 207.34</strain>
    </source>
</reference>
<evidence type="ECO:0000256" key="2">
    <source>
        <dbReference type="ARBA" id="ARBA00022487"/>
    </source>
</evidence>
<dbReference type="PANTHER" id="PTHR33938:SF8">
    <property type="entry name" value="CARBOXYLIC ESTER HYDROLASE"/>
    <property type="match status" value="1"/>
</dbReference>
<proteinExistence type="inferred from homology"/>
<evidence type="ECO:0000256" key="1">
    <source>
        <dbReference type="ARBA" id="ARBA00006249"/>
    </source>
</evidence>
<sequence length="532" mass="55588">MIHFVKLAIAATAVLWSSSASAKSSRTQGTTSCASVAAPTVPGAQVLSIGGNEAHNVSVAAVPGLLGSVVTGLNVCNVTVVLTHPGANDTVTVTVWLPLQGWNGRFQATGGGGYATGVGVLALAPAAAAGYAAAETDGGHDSNLESPSSWALTSTGAVNWPLLTDFASRSLQDMAVVGKAVTASYYGTGPRYSYWNGCSTGGRQGLMEAQRYPDDFDGILAASPAINWPSFIVAQQWPQVVMNVEQTFPSQCEFQAFVNASIADCDGLDGVLDGVIADPGECKFDPYKLVGSTILCDGSEVTISWKTADIVRKTLDGPTAPNGSKLWYGLNVGASFSGNSNTTIVNGTTVGDPFPISDTWIQYFLEKDPDYNTSSITYSKFAQLFAQSNAEYGSVIGTDNPDLSAFRAAGGKMITWHGLADQLIFPNGTVNYYERVKREMGGATTVDDFYRLFLAPGVAHCVGGNGPAPTSPFDAVVAWVEQGKAPDTLPAKVVDTSGATVTHDICVYPLVSRYDGKGDPKSASSYSCSTSF</sequence>
<evidence type="ECO:0000256" key="8">
    <source>
        <dbReference type="RuleBase" id="RU361238"/>
    </source>
</evidence>
<feature type="chain" id="PRO_5034453676" description="Carboxylic ester hydrolase" evidence="8">
    <location>
        <begin position="23"/>
        <end position="532"/>
    </location>
</feature>
<keyword evidence="4 8" id="KW-0732">Signal</keyword>
<dbReference type="OrthoDB" id="3039123at2759"/>
<comment type="similarity">
    <text evidence="1 8">Belongs to the tannase family.</text>
</comment>
<keyword evidence="2" id="KW-0719">Serine esterase</keyword>
<keyword evidence="3" id="KW-0479">Metal-binding</keyword>
<dbReference type="EMBL" id="KV750627">
    <property type="protein sequence ID" value="OCL04030.1"/>
    <property type="molecule type" value="Genomic_DNA"/>
</dbReference>
<keyword evidence="5 8" id="KW-0378">Hydrolase</keyword>
<dbReference type="InterPro" id="IPR011118">
    <property type="entry name" value="Tannase/feruloyl_esterase"/>
</dbReference>
<dbReference type="SUPFAM" id="SSF53474">
    <property type="entry name" value="alpha/beta-Hydrolases"/>
    <property type="match status" value="1"/>
</dbReference>
<evidence type="ECO:0000256" key="4">
    <source>
        <dbReference type="ARBA" id="ARBA00022729"/>
    </source>
</evidence>